<protein>
    <submittedName>
        <fullName evidence="3">Peptidase M23</fullName>
    </submittedName>
</protein>
<dbReference type="KEGG" id="orz:FNH13_18260"/>
<organism evidence="3 4">
    <name type="scientific">Ornithinimicrobium ciconiae</name>
    <dbReference type="NCBI Taxonomy" id="2594265"/>
    <lineage>
        <taxon>Bacteria</taxon>
        <taxon>Bacillati</taxon>
        <taxon>Actinomycetota</taxon>
        <taxon>Actinomycetes</taxon>
        <taxon>Micrococcales</taxon>
        <taxon>Ornithinimicrobiaceae</taxon>
        <taxon>Ornithinimicrobium</taxon>
    </lineage>
</organism>
<sequence>MSSSMALVVTGSGKESPPTPLQDAQQGPAKDATRSQMERARLVIYELQPAPNETDAKVGPKLDEINFQFNPKEVSIQKQAKWERKPATGAKKAGPPQFTGAEPCKLTLEMFLDATAAHDTSVVTTVEKLFACCAPTEKSSDKEKPSPPLVALHWGKVTSFAAFVTSVSAKYSLFSSDGTPIRALCQVSLEEMPVLAWRQNPTSGGLAVRRAHQLVDGDTLASVAYAEYGDPALWRPLAAFNGIDDPLRLRRGTRLLLPTLDELGVG</sequence>
<gene>
    <name evidence="3" type="ORF">FNH13_18260</name>
</gene>
<feature type="region of interest" description="Disordered" evidence="1">
    <location>
        <begin position="78"/>
        <end position="98"/>
    </location>
</feature>
<evidence type="ECO:0000313" key="4">
    <source>
        <dbReference type="Proteomes" id="UP000315395"/>
    </source>
</evidence>
<dbReference type="OrthoDB" id="9815939at2"/>
<dbReference type="AlphaFoldDB" id="A0A516GER9"/>
<dbReference type="EMBL" id="CP041616">
    <property type="protein sequence ID" value="QDO90027.1"/>
    <property type="molecule type" value="Genomic_DNA"/>
</dbReference>
<feature type="region of interest" description="Disordered" evidence="1">
    <location>
        <begin position="1"/>
        <end position="37"/>
    </location>
</feature>
<dbReference type="Pfam" id="PF19266">
    <property type="entry name" value="CIS_tube"/>
    <property type="match status" value="1"/>
</dbReference>
<evidence type="ECO:0000256" key="1">
    <source>
        <dbReference type="SAM" id="MobiDB-lite"/>
    </source>
</evidence>
<name>A0A516GER9_9MICO</name>
<accession>A0A516GER9</accession>
<proteinExistence type="predicted"/>
<reference evidence="3 4" key="1">
    <citation type="submission" date="2019-07" db="EMBL/GenBank/DDBJ databases">
        <title>complete genome sequencing of Ornithinimicrobium sp. H23M54.</title>
        <authorList>
            <person name="Bae J.-W."/>
            <person name="Lee S.-Y."/>
        </authorList>
    </citation>
    <scope>NUCLEOTIDE SEQUENCE [LARGE SCALE GENOMIC DNA]</scope>
    <source>
        <strain evidence="3 4">H23M54</strain>
    </source>
</reference>
<dbReference type="RefSeq" id="WP_143784744.1">
    <property type="nucleotide sequence ID" value="NZ_CP041616.1"/>
</dbReference>
<evidence type="ECO:0000259" key="2">
    <source>
        <dbReference type="Pfam" id="PF19266"/>
    </source>
</evidence>
<dbReference type="InterPro" id="IPR045361">
    <property type="entry name" value="CIS_tube_prot_N"/>
</dbReference>
<keyword evidence="4" id="KW-1185">Reference proteome</keyword>
<dbReference type="Proteomes" id="UP000315395">
    <property type="component" value="Chromosome"/>
</dbReference>
<evidence type="ECO:0000313" key="3">
    <source>
        <dbReference type="EMBL" id="QDO90027.1"/>
    </source>
</evidence>
<feature type="domain" description="Contractile injection system tube protein N-terminal" evidence="2">
    <location>
        <begin position="54"/>
        <end position="192"/>
    </location>
</feature>